<name>A0A518IA37_9PLAN</name>
<keyword evidence="3" id="KW-1185">Reference proteome</keyword>
<keyword evidence="1" id="KW-1133">Transmembrane helix</keyword>
<keyword evidence="1" id="KW-0812">Transmembrane</keyword>
<feature type="transmembrane region" description="Helical" evidence="1">
    <location>
        <begin position="17"/>
        <end position="39"/>
    </location>
</feature>
<evidence type="ECO:0000256" key="1">
    <source>
        <dbReference type="SAM" id="Phobius"/>
    </source>
</evidence>
<sequence>MTETSDSQADQEKSKRFNIIFLCCWIAAFGVISLLNYLVNLYGEYGTKLFRPLVQTPRNDKVYLLSQLSPKPEGVVIGSSRVMRLEPEYLKPVFGYDFFNFGVNSAMPEDYLAILRHYEASRGKPPEMVILGIDIYSFTDALPMDSRLMNCPELINNLSELQGSTLEQWKRGIVRNVKLFRENFKYSLLKDSLRTLKMDLWDGGRAEGHFDFLENGMMVDRLTKQQNAEGTFDLEKEIAFHKNDYARRYAGFESLSRQRCDYFETFLKICEEKQIKLVIFLTPLHPDLASDLAQNTTFTERKKDVVAYLNEQCLKNRIPFYEFSDINSFQGIADEFHDGVHATVMNNRRIINCMVPRIADKTQNAF</sequence>
<reference evidence="2 3" key="1">
    <citation type="submission" date="2019-03" db="EMBL/GenBank/DDBJ databases">
        <title>Deep-cultivation of Planctomycetes and their phenomic and genomic characterization uncovers novel biology.</title>
        <authorList>
            <person name="Wiegand S."/>
            <person name="Jogler M."/>
            <person name="Boedeker C."/>
            <person name="Pinto D."/>
            <person name="Vollmers J."/>
            <person name="Rivas-Marin E."/>
            <person name="Kohn T."/>
            <person name="Peeters S.H."/>
            <person name="Heuer A."/>
            <person name="Rast P."/>
            <person name="Oberbeckmann S."/>
            <person name="Bunk B."/>
            <person name="Jeske O."/>
            <person name="Meyerdierks A."/>
            <person name="Storesund J.E."/>
            <person name="Kallscheuer N."/>
            <person name="Luecker S."/>
            <person name="Lage O.M."/>
            <person name="Pohl T."/>
            <person name="Merkel B.J."/>
            <person name="Hornburger P."/>
            <person name="Mueller R.-W."/>
            <person name="Bruemmer F."/>
            <person name="Labrenz M."/>
            <person name="Spormann A.M."/>
            <person name="Op den Camp H."/>
            <person name="Overmann J."/>
            <person name="Amann R."/>
            <person name="Jetten M.S.M."/>
            <person name="Mascher T."/>
            <person name="Medema M.H."/>
            <person name="Devos D.P."/>
            <person name="Kaster A.-K."/>
            <person name="Ovreas L."/>
            <person name="Rohde M."/>
            <person name="Galperin M.Y."/>
            <person name="Jogler C."/>
        </authorList>
    </citation>
    <scope>NUCLEOTIDE SEQUENCE [LARGE SCALE GENOMIC DNA]</scope>
    <source>
        <strain evidence="2 3">Enr17</strain>
    </source>
</reference>
<organism evidence="2 3">
    <name type="scientific">Gimesia fumaroli</name>
    <dbReference type="NCBI Taxonomy" id="2527976"/>
    <lineage>
        <taxon>Bacteria</taxon>
        <taxon>Pseudomonadati</taxon>
        <taxon>Planctomycetota</taxon>
        <taxon>Planctomycetia</taxon>
        <taxon>Planctomycetales</taxon>
        <taxon>Planctomycetaceae</taxon>
        <taxon>Gimesia</taxon>
    </lineage>
</organism>
<protein>
    <submittedName>
        <fullName evidence="2">Uncharacterized protein</fullName>
    </submittedName>
</protein>
<dbReference type="Pfam" id="PF07611">
    <property type="entry name" value="DUF1574"/>
    <property type="match status" value="1"/>
</dbReference>
<dbReference type="Proteomes" id="UP000318313">
    <property type="component" value="Chromosome"/>
</dbReference>
<dbReference type="AlphaFoldDB" id="A0A518IA37"/>
<dbReference type="KEGG" id="gfm:Enr17x_19970"/>
<evidence type="ECO:0000313" key="3">
    <source>
        <dbReference type="Proteomes" id="UP000318313"/>
    </source>
</evidence>
<proteinExistence type="predicted"/>
<dbReference type="InterPro" id="IPR011468">
    <property type="entry name" value="DUF1574"/>
</dbReference>
<dbReference type="OrthoDB" id="63549at2"/>
<evidence type="ECO:0000313" key="2">
    <source>
        <dbReference type="EMBL" id="QDV49971.1"/>
    </source>
</evidence>
<dbReference type="RefSeq" id="WP_145308136.1">
    <property type="nucleotide sequence ID" value="NZ_CP037452.1"/>
</dbReference>
<accession>A0A518IA37</accession>
<dbReference type="EMBL" id="CP037452">
    <property type="protein sequence ID" value="QDV49971.1"/>
    <property type="molecule type" value="Genomic_DNA"/>
</dbReference>
<keyword evidence="1" id="KW-0472">Membrane</keyword>
<gene>
    <name evidence="2" type="ORF">Enr17x_19970</name>
</gene>
<dbReference type="SUPFAM" id="SSF52266">
    <property type="entry name" value="SGNH hydrolase"/>
    <property type="match status" value="1"/>
</dbReference>